<name>A0ABX6G2L1_9BACI</name>
<keyword evidence="2" id="KW-1185">Reference proteome</keyword>
<accession>A0ABX6G2L1</accession>
<evidence type="ECO:0000313" key="1">
    <source>
        <dbReference type="EMBL" id="QHA16087.1"/>
    </source>
</evidence>
<reference evidence="1 2" key="1">
    <citation type="submission" date="2019-12" db="EMBL/GenBank/DDBJ databases">
        <title>Bacillus toyonensis BV-17 genome.</title>
        <authorList>
            <person name="Chen J."/>
        </authorList>
    </citation>
    <scope>NUCLEOTIDE SEQUENCE [LARGE SCALE GENOMIC DNA]</scope>
    <source>
        <strain evidence="1 2">BV-17</strain>
    </source>
</reference>
<protein>
    <submittedName>
        <fullName evidence="1">Spore germination protein KC</fullName>
    </submittedName>
</protein>
<evidence type="ECO:0000313" key="2">
    <source>
        <dbReference type="Proteomes" id="UP000440820"/>
    </source>
</evidence>
<dbReference type="InterPro" id="IPR008844">
    <property type="entry name" value="Spore_GerAC-like"/>
</dbReference>
<dbReference type="EMBL" id="CP047044">
    <property type="protein sequence ID" value="QHA16087.1"/>
    <property type="molecule type" value="Genomic_DNA"/>
</dbReference>
<gene>
    <name evidence="1" type="ORF">GPA05_03310</name>
</gene>
<dbReference type="Proteomes" id="UP000440820">
    <property type="component" value="Chromosome"/>
</dbReference>
<sequence length="85" mass="9774">MFKKRVKLFFILCTSSFLSGCWDQEPLREARLAYSIGYDITEENKLQQTLELVKSSSGEQSSFENEIHSANGYNIRDTSDALKKM</sequence>
<organism evidence="1 2">
    <name type="scientific">Bacillus toyonensis</name>
    <dbReference type="NCBI Taxonomy" id="155322"/>
    <lineage>
        <taxon>Bacteria</taxon>
        <taxon>Bacillati</taxon>
        <taxon>Bacillota</taxon>
        <taxon>Bacilli</taxon>
        <taxon>Bacillales</taxon>
        <taxon>Bacillaceae</taxon>
        <taxon>Bacillus</taxon>
        <taxon>Bacillus cereus group</taxon>
    </lineage>
</organism>
<dbReference type="PROSITE" id="PS51257">
    <property type="entry name" value="PROKAR_LIPOPROTEIN"/>
    <property type="match status" value="1"/>
</dbReference>
<dbReference type="PANTHER" id="PTHR35789">
    <property type="entry name" value="SPORE GERMINATION PROTEIN B3"/>
    <property type="match status" value="1"/>
</dbReference>
<dbReference type="PANTHER" id="PTHR35789:SF1">
    <property type="entry name" value="SPORE GERMINATION PROTEIN B3"/>
    <property type="match status" value="1"/>
</dbReference>
<proteinExistence type="predicted"/>